<evidence type="ECO:0000256" key="7">
    <source>
        <dbReference type="ARBA" id="ARBA00023239"/>
    </source>
</evidence>
<dbReference type="InterPro" id="IPR005860">
    <property type="entry name" value="CobD"/>
</dbReference>
<dbReference type="EMBL" id="LXEP01000031">
    <property type="protein sequence ID" value="OAT18411.1"/>
    <property type="molecule type" value="Genomic_DNA"/>
</dbReference>
<keyword evidence="5" id="KW-0169">Cobalamin biosynthesis</keyword>
<evidence type="ECO:0000313" key="11">
    <source>
        <dbReference type="EMBL" id="OAT18411.1"/>
    </source>
</evidence>
<dbReference type="GO" id="GO:0030170">
    <property type="term" value="F:pyridoxal phosphate binding"/>
    <property type="evidence" value="ECO:0007669"/>
    <property type="project" value="InterPro"/>
</dbReference>
<sequence>MAFSSQHGGNIIEAAAVMGVDANSLIDFSANINPLGMPDSLKRAITENLAIAERYPDVEYRALHQALAEHHQVPQEWVLAGNGETELIFNLVQQLLPHKALLLTPGFAEYRRALTRVNCEIIDFHLSEEQSWQPDESLLQALTPDLDCLFLCTPNNPTGLMPEKSLLLAIAQRCQENHIDLILDEAFLDFLPNEPGLIPHLAKFSRLYVLRSLTKFFAIAGLRLGYMVSANTEVVGRIRRQREPWTINAFAALAGEVILNDRAYIEASYRWLSTEQPRLFKGLGELSGIKVWPPRANYIFLRCEIEGLDLQQRLLEENILIRHCVNYPGLDSRYYRVAIKSPVDNDKLLAAMQRILSNTDGAGE</sequence>
<dbReference type="EC" id="4.1.1.81" evidence="4"/>
<comment type="cofactor">
    <cofactor evidence="1">
        <name>pyridoxal 5'-phosphate</name>
        <dbReference type="ChEBI" id="CHEBI:597326"/>
    </cofactor>
</comment>
<comment type="caution">
    <text evidence="11">The sequence shown here is derived from an EMBL/GenBank/DDBJ whole genome shotgun (WGS) entry which is preliminary data.</text>
</comment>
<dbReference type="PANTHER" id="PTHR42885">
    <property type="entry name" value="HISTIDINOL-PHOSPHATE AMINOTRANSFERASE-RELATED"/>
    <property type="match status" value="1"/>
</dbReference>
<evidence type="ECO:0000313" key="12">
    <source>
        <dbReference type="Proteomes" id="UP000078504"/>
    </source>
</evidence>
<dbReference type="PATRIC" id="fig|1354253.4.peg.3382"/>
<dbReference type="InterPro" id="IPR004839">
    <property type="entry name" value="Aminotransferase_I/II_large"/>
</dbReference>
<evidence type="ECO:0000256" key="9">
    <source>
        <dbReference type="ARBA" id="ARBA00048531"/>
    </source>
</evidence>
<reference evidence="11 12" key="1">
    <citation type="submission" date="2016-04" db="EMBL/GenBank/DDBJ databases">
        <title>ATOL: Assembling a taxonomically balanced genome-scale reconstruction of the evolutionary history of the Enterobacteriaceae.</title>
        <authorList>
            <person name="Plunkett G.III."/>
            <person name="Neeno-Eckwall E.C."/>
            <person name="Glasner J.D."/>
            <person name="Perna N.T."/>
        </authorList>
    </citation>
    <scope>NUCLEOTIDE SEQUENCE [LARGE SCALE GENOMIC DNA]</scope>
    <source>
        <strain evidence="11 12">ATCC 51604</strain>
    </source>
</reference>
<dbReference type="RefSeq" id="WP_064517036.1">
    <property type="nucleotide sequence ID" value="NZ_LXEP01000031.1"/>
</dbReference>
<keyword evidence="6" id="KW-0663">Pyridoxal phosphate</keyword>
<dbReference type="InterPro" id="IPR015422">
    <property type="entry name" value="PyrdxlP-dep_Trfase_small"/>
</dbReference>
<dbReference type="Pfam" id="PF00155">
    <property type="entry name" value="Aminotran_1_2"/>
    <property type="match status" value="1"/>
</dbReference>
<dbReference type="InterPro" id="IPR015421">
    <property type="entry name" value="PyrdxlP-dep_Trfase_major"/>
</dbReference>
<comment type="pathway">
    <text evidence="3">Cofactor biosynthesis; adenosylcobalamin biosynthesis.</text>
</comment>
<protein>
    <recommendedName>
        <fullName evidence="4">threonine-phosphate decarboxylase</fullName>
        <ecNumber evidence="4">4.1.1.81</ecNumber>
    </recommendedName>
    <alternativeName>
        <fullName evidence="8">L-threonine-O-3-phosphate decarboxylase</fullName>
    </alternativeName>
</protein>
<proteinExistence type="predicted"/>
<dbReference type="InterPro" id="IPR004838">
    <property type="entry name" value="NHTrfase_class1_PyrdxlP-BS"/>
</dbReference>
<dbReference type="NCBIfam" id="TIGR01140">
    <property type="entry name" value="L_thr_O3P_dcar"/>
    <property type="match status" value="1"/>
</dbReference>
<dbReference type="Gene3D" id="3.90.1150.10">
    <property type="entry name" value="Aspartate Aminotransferase, domain 1"/>
    <property type="match status" value="1"/>
</dbReference>
<evidence type="ECO:0000256" key="3">
    <source>
        <dbReference type="ARBA" id="ARBA00004953"/>
    </source>
</evidence>
<evidence type="ECO:0000256" key="4">
    <source>
        <dbReference type="ARBA" id="ARBA00012285"/>
    </source>
</evidence>
<dbReference type="AlphaFoldDB" id="A0A1B7HRY1"/>
<comment type="catalytic activity">
    <reaction evidence="9">
        <text>O-phospho-L-threonine + H(+) = (R)-1-aminopropan-2-yl phosphate + CO2</text>
        <dbReference type="Rhea" id="RHEA:11492"/>
        <dbReference type="ChEBI" id="CHEBI:15378"/>
        <dbReference type="ChEBI" id="CHEBI:16526"/>
        <dbReference type="ChEBI" id="CHEBI:58563"/>
        <dbReference type="ChEBI" id="CHEBI:58675"/>
        <dbReference type="EC" id="4.1.1.81"/>
    </reaction>
</comment>
<evidence type="ECO:0000256" key="2">
    <source>
        <dbReference type="ARBA" id="ARBA00003444"/>
    </source>
</evidence>
<evidence type="ECO:0000256" key="6">
    <source>
        <dbReference type="ARBA" id="ARBA00022898"/>
    </source>
</evidence>
<dbReference type="Gene3D" id="3.40.640.10">
    <property type="entry name" value="Type I PLP-dependent aspartate aminotransferase-like (Major domain)"/>
    <property type="match status" value="1"/>
</dbReference>
<dbReference type="InterPro" id="IPR015424">
    <property type="entry name" value="PyrdxlP-dep_Trfase"/>
</dbReference>
<organism evidence="11 12">
    <name type="scientific">Buttiauxella gaviniae ATCC 51604</name>
    <dbReference type="NCBI Taxonomy" id="1354253"/>
    <lineage>
        <taxon>Bacteria</taxon>
        <taxon>Pseudomonadati</taxon>
        <taxon>Pseudomonadota</taxon>
        <taxon>Gammaproteobacteria</taxon>
        <taxon>Enterobacterales</taxon>
        <taxon>Enterobacteriaceae</taxon>
        <taxon>Buttiauxella</taxon>
    </lineage>
</organism>
<dbReference type="GO" id="GO:0048472">
    <property type="term" value="F:threonine-phosphate decarboxylase activity"/>
    <property type="evidence" value="ECO:0007669"/>
    <property type="project" value="UniProtKB-EC"/>
</dbReference>
<dbReference type="GO" id="GO:0009236">
    <property type="term" value="P:cobalamin biosynthetic process"/>
    <property type="evidence" value="ECO:0007669"/>
    <property type="project" value="UniProtKB-UniPathway"/>
</dbReference>
<feature type="domain" description="Aminotransferase class I/classII large" evidence="10">
    <location>
        <begin position="25"/>
        <end position="352"/>
    </location>
</feature>
<keyword evidence="7 11" id="KW-0456">Lyase</keyword>
<evidence type="ECO:0000259" key="10">
    <source>
        <dbReference type="Pfam" id="PF00155"/>
    </source>
</evidence>
<dbReference type="PROSITE" id="PS00105">
    <property type="entry name" value="AA_TRANSFER_CLASS_1"/>
    <property type="match status" value="1"/>
</dbReference>
<dbReference type="UniPathway" id="UPA00148"/>
<dbReference type="SUPFAM" id="SSF53383">
    <property type="entry name" value="PLP-dependent transferases"/>
    <property type="match status" value="1"/>
</dbReference>
<accession>A0A1B7HRY1</accession>
<gene>
    <name evidence="11" type="ORF">M977_03327</name>
</gene>
<evidence type="ECO:0000256" key="1">
    <source>
        <dbReference type="ARBA" id="ARBA00001933"/>
    </source>
</evidence>
<comment type="function">
    <text evidence="2">Decarboxylates L-threonine-O-3-phosphate to yield (R)-1-amino-2-propanol O-2-phosphate, the precursor for the linkage between the nucleotide loop and the corrin ring in cobalamin.</text>
</comment>
<name>A0A1B7HRY1_9ENTR</name>
<evidence type="ECO:0000256" key="5">
    <source>
        <dbReference type="ARBA" id="ARBA00022573"/>
    </source>
</evidence>
<evidence type="ECO:0000256" key="8">
    <source>
        <dbReference type="ARBA" id="ARBA00029996"/>
    </source>
</evidence>
<dbReference type="CDD" id="cd00609">
    <property type="entry name" value="AAT_like"/>
    <property type="match status" value="1"/>
</dbReference>
<dbReference type="PANTHER" id="PTHR42885:SF1">
    <property type="entry name" value="THREONINE-PHOSPHATE DECARBOXYLASE"/>
    <property type="match status" value="1"/>
</dbReference>
<dbReference type="Proteomes" id="UP000078504">
    <property type="component" value="Unassembled WGS sequence"/>
</dbReference>